<dbReference type="SUPFAM" id="SSF53067">
    <property type="entry name" value="Actin-like ATPase domain"/>
    <property type="match status" value="1"/>
</dbReference>
<dbReference type="OrthoDB" id="9810372at2"/>
<evidence type="ECO:0000256" key="1">
    <source>
        <dbReference type="ARBA" id="ARBA00006479"/>
    </source>
</evidence>
<evidence type="ECO:0000313" key="3">
    <source>
        <dbReference type="Proteomes" id="UP000252893"/>
    </source>
</evidence>
<dbReference type="AlphaFoldDB" id="A0A366E145"/>
<dbReference type="Gene3D" id="1.10.10.10">
    <property type="entry name" value="Winged helix-like DNA-binding domain superfamily/Winged helix DNA-binding domain"/>
    <property type="match status" value="1"/>
</dbReference>
<comment type="caution">
    <text evidence="2">The sequence shown here is derived from an EMBL/GenBank/DDBJ whole genome shotgun (WGS) entry which is preliminary data.</text>
</comment>
<dbReference type="InterPro" id="IPR000600">
    <property type="entry name" value="ROK"/>
</dbReference>
<dbReference type="PANTHER" id="PTHR18964:SF149">
    <property type="entry name" value="BIFUNCTIONAL UDP-N-ACETYLGLUCOSAMINE 2-EPIMERASE_N-ACETYLMANNOSAMINE KINASE"/>
    <property type="match status" value="1"/>
</dbReference>
<gene>
    <name evidence="2" type="ORF">DFR47_10372</name>
</gene>
<dbReference type="SUPFAM" id="SSF46785">
    <property type="entry name" value="Winged helix' DNA-binding domain"/>
    <property type="match status" value="1"/>
</dbReference>
<organism evidence="2 3">
    <name type="scientific">Pseudochrobactrum asaccharolyticum</name>
    <dbReference type="NCBI Taxonomy" id="354351"/>
    <lineage>
        <taxon>Bacteria</taxon>
        <taxon>Pseudomonadati</taxon>
        <taxon>Pseudomonadota</taxon>
        <taxon>Alphaproteobacteria</taxon>
        <taxon>Hyphomicrobiales</taxon>
        <taxon>Brucellaceae</taxon>
        <taxon>Pseudochrobactrum</taxon>
    </lineage>
</organism>
<dbReference type="PANTHER" id="PTHR18964">
    <property type="entry name" value="ROK (REPRESSOR, ORF, KINASE) FAMILY"/>
    <property type="match status" value="1"/>
</dbReference>
<dbReference type="Gene3D" id="3.30.420.40">
    <property type="match status" value="2"/>
</dbReference>
<dbReference type="InterPro" id="IPR036390">
    <property type="entry name" value="WH_DNA-bd_sf"/>
</dbReference>
<proteinExistence type="inferred from homology"/>
<reference evidence="2 3" key="1">
    <citation type="submission" date="2018-06" db="EMBL/GenBank/DDBJ databases">
        <title>Genomic Encyclopedia of Type Strains, Phase IV (KMG-IV): sequencing the most valuable type-strain genomes for metagenomic binning, comparative biology and taxonomic classification.</title>
        <authorList>
            <person name="Goeker M."/>
        </authorList>
    </citation>
    <scope>NUCLEOTIDE SEQUENCE [LARGE SCALE GENOMIC DNA]</scope>
    <source>
        <strain evidence="2 3">DSM 25619</strain>
    </source>
</reference>
<accession>A0A366E145</accession>
<keyword evidence="2" id="KW-0418">Kinase</keyword>
<dbReference type="RefSeq" id="WP_113944064.1">
    <property type="nucleotide sequence ID" value="NZ_JBHEEG010000008.1"/>
</dbReference>
<comment type="similarity">
    <text evidence="1">Belongs to the ROK (NagC/XylR) family.</text>
</comment>
<evidence type="ECO:0000313" key="2">
    <source>
        <dbReference type="EMBL" id="RBO95509.1"/>
    </source>
</evidence>
<sequence>MQNFQNLRFSDAHQRDCARVVSSLLEADGQSRASLAAALELTSMTTSRIIADLLDNGFVTEDVAERRGRGRPGTLVRLNAKRIGFTVIKMTSYLVEGALLDLQGNIIASQTKRLNDAADNQQMTVFLQQMIQTLRASQPDMMVHVGTTILVAGIVDVKKRVWLITSRWPQVRDFNLAEALNPVTPIVCLFRQLDIELDVHFKAETAPVNTAALLHWGWGIGLAYCSRDVTSIAHQGPFGEIGHWRFDTLQDRPCGCGNRGCLETAVALPVLLQQLGLDELISLGQEQDIGGYLQDASFADHADMQLATRLVARALGNMCRILFPDRVYLTGPFTSNQAVFTQLCSQFQAEGLVGALKLPDVIMVQTENQDILHSAIRPLIESALGNLPAIAAGNYSVSRKV</sequence>
<dbReference type="EMBL" id="QNRH01000003">
    <property type="protein sequence ID" value="RBO95509.1"/>
    <property type="molecule type" value="Genomic_DNA"/>
</dbReference>
<protein>
    <submittedName>
        <fullName evidence="2">Putative NBD/HSP70 family sugar kinase</fullName>
    </submittedName>
</protein>
<dbReference type="Pfam" id="PF00480">
    <property type="entry name" value="ROK"/>
    <property type="match status" value="1"/>
</dbReference>
<keyword evidence="2" id="KW-0808">Transferase</keyword>
<name>A0A366E145_9HYPH</name>
<dbReference type="InterPro" id="IPR036388">
    <property type="entry name" value="WH-like_DNA-bd_sf"/>
</dbReference>
<keyword evidence="3" id="KW-1185">Reference proteome</keyword>
<dbReference type="InterPro" id="IPR043129">
    <property type="entry name" value="ATPase_NBD"/>
</dbReference>
<dbReference type="Proteomes" id="UP000252893">
    <property type="component" value="Unassembled WGS sequence"/>
</dbReference>
<dbReference type="GO" id="GO:0016301">
    <property type="term" value="F:kinase activity"/>
    <property type="evidence" value="ECO:0007669"/>
    <property type="project" value="UniProtKB-KW"/>
</dbReference>